<dbReference type="SUPFAM" id="SSF51045">
    <property type="entry name" value="WW domain"/>
    <property type="match status" value="1"/>
</dbReference>
<name>A0A061B4S5_RHOTO</name>
<protein>
    <submittedName>
        <fullName evidence="3">RHTO0S09e04896g1_1</fullName>
    </submittedName>
</protein>
<feature type="domain" description="WW" evidence="2">
    <location>
        <begin position="67"/>
        <end position="101"/>
    </location>
</feature>
<dbReference type="OrthoDB" id="2444812at2759"/>
<evidence type="ECO:0000259" key="2">
    <source>
        <dbReference type="PROSITE" id="PS50020"/>
    </source>
</evidence>
<feature type="compositionally biased region" description="Basic and acidic residues" evidence="1">
    <location>
        <begin position="231"/>
        <end position="241"/>
    </location>
</feature>
<proteinExistence type="predicted"/>
<dbReference type="Gene3D" id="2.20.70.10">
    <property type="match status" value="1"/>
</dbReference>
<dbReference type="CDD" id="cd00201">
    <property type="entry name" value="WW"/>
    <property type="match status" value="1"/>
</dbReference>
<sequence>MPTTPPAEERELTPDLPEQGATELAAQERSADASPSPAGEAADDSREEAEGDEKQPDAAESAEQDEESRKDAWQAVWSAEANAWYFWNAETNETTWQNPRDHSAASAVASSSNTSPAPAEADATNTTAAEEPDRLPGIDPELAWLDPTAARASSSGGLAQAARFNARTGRFMADPALNPDRISDYQRGRRQQEAYYDVAGWEASLASRPPKRQHEDAEDEDGKKKRPSAKQVEKFRQAKEEKKRKKLALWLGS</sequence>
<organism evidence="3">
    <name type="scientific">Rhodotorula toruloides</name>
    <name type="common">Yeast</name>
    <name type="synonym">Rhodosporidium toruloides</name>
    <dbReference type="NCBI Taxonomy" id="5286"/>
    <lineage>
        <taxon>Eukaryota</taxon>
        <taxon>Fungi</taxon>
        <taxon>Dikarya</taxon>
        <taxon>Basidiomycota</taxon>
        <taxon>Pucciniomycotina</taxon>
        <taxon>Microbotryomycetes</taxon>
        <taxon>Sporidiobolales</taxon>
        <taxon>Sporidiobolaceae</taxon>
        <taxon>Rhodotorula</taxon>
    </lineage>
</organism>
<feature type="compositionally biased region" description="Basic and acidic residues" evidence="1">
    <location>
        <begin position="181"/>
        <end position="192"/>
    </location>
</feature>
<gene>
    <name evidence="3" type="ORF">RHTO0S_09e04896g</name>
</gene>
<dbReference type="Pfam" id="PF00397">
    <property type="entry name" value="WW"/>
    <property type="match status" value="1"/>
</dbReference>
<evidence type="ECO:0000313" key="3">
    <source>
        <dbReference type="EMBL" id="CDR44492.1"/>
    </source>
</evidence>
<feature type="compositionally biased region" description="Acidic residues" evidence="1">
    <location>
        <begin position="41"/>
        <end position="51"/>
    </location>
</feature>
<dbReference type="EMBL" id="LK052944">
    <property type="protein sequence ID" value="CDR44492.1"/>
    <property type="molecule type" value="Genomic_DNA"/>
</dbReference>
<dbReference type="AlphaFoldDB" id="A0A061B4S5"/>
<feature type="compositionally biased region" description="Low complexity" evidence="1">
    <location>
        <begin position="104"/>
        <end position="129"/>
    </location>
</feature>
<feature type="region of interest" description="Disordered" evidence="1">
    <location>
        <begin position="96"/>
        <end position="253"/>
    </location>
</feature>
<evidence type="ECO:0000256" key="1">
    <source>
        <dbReference type="SAM" id="MobiDB-lite"/>
    </source>
</evidence>
<reference evidence="3" key="1">
    <citation type="journal article" date="2014" name="Genome Announc.">
        <title>Draft genome sequence of Rhodosporidium toruloides CECT1137, an oleaginous yeast of biotechnological interest.</title>
        <authorList>
            <person name="Morin N."/>
            <person name="Calcas X."/>
            <person name="Devillers H."/>
            <person name="Durrens P."/>
            <person name="Sherman D.J."/>
            <person name="Nicaud J.-M."/>
            <person name="Neuveglise C."/>
        </authorList>
    </citation>
    <scope>NUCLEOTIDE SEQUENCE</scope>
    <source>
        <strain evidence="3">CECT1137</strain>
    </source>
</reference>
<dbReference type="SMART" id="SM00456">
    <property type="entry name" value="WW"/>
    <property type="match status" value="1"/>
</dbReference>
<feature type="region of interest" description="Disordered" evidence="1">
    <location>
        <begin position="1"/>
        <end position="75"/>
    </location>
</feature>
<dbReference type="PROSITE" id="PS50020">
    <property type="entry name" value="WW_DOMAIN_2"/>
    <property type="match status" value="1"/>
</dbReference>
<dbReference type="PROSITE" id="PS01159">
    <property type="entry name" value="WW_DOMAIN_1"/>
    <property type="match status" value="1"/>
</dbReference>
<dbReference type="InterPro" id="IPR001202">
    <property type="entry name" value="WW_dom"/>
</dbReference>
<dbReference type="InterPro" id="IPR036020">
    <property type="entry name" value="WW_dom_sf"/>
</dbReference>
<accession>A0A061B4S5</accession>